<dbReference type="GO" id="GO:0004016">
    <property type="term" value="F:adenylate cyclase activity"/>
    <property type="evidence" value="ECO:0007669"/>
    <property type="project" value="UniProtKB-EC"/>
</dbReference>
<evidence type="ECO:0000256" key="10">
    <source>
        <dbReference type="ARBA" id="ARBA00022989"/>
    </source>
</evidence>
<evidence type="ECO:0000256" key="11">
    <source>
        <dbReference type="ARBA" id="ARBA00023136"/>
    </source>
</evidence>
<dbReference type="EMBL" id="OW240915">
    <property type="protein sequence ID" value="CAH2283401.1"/>
    <property type="molecule type" value="Genomic_DNA"/>
</dbReference>
<dbReference type="GO" id="GO:0035556">
    <property type="term" value="P:intracellular signal transduction"/>
    <property type="evidence" value="ECO:0007669"/>
    <property type="project" value="InterPro"/>
</dbReference>
<comment type="cofactor">
    <cofactor evidence="2">
        <name>Mn(2+)</name>
        <dbReference type="ChEBI" id="CHEBI:29035"/>
    </cofactor>
</comment>
<dbReference type="Gene3D" id="3.30.70.1230">
    <property type="entry name" value="Nucleotide cyclase"/>
    <property type="match status" value="1"/>
</dbReference>
<dbReference type="GO" id="GO:0046872">
    <property type="term" value="F:metal ion binding"/>
    <property type="evidence" value="ECO:0007669"/>
    <property type="project" value="UniProtKB-KW"/>
</dbReference>
<dbReference type="InterPro" id="IPR001054">
    <property type="entry name" value="A/G_cyclase"/>
</dbReference>
<proteinExistence type="predicted"/>
<keyword evidence="9" id="KW-0460">Magnesium</keyword>
<dbReference type="GO" id="GO:0006171">
    <property type="term" value="P:cAMP biosynthetic process"/>
    <property type="evidence" value="ECO:0007669"/>
    <property type="project" value="TreeGrafter"/>
</dbReference>
<dbReference type="InterPro" id="IPR029787">
    <property type="entry name" value="Nucleotide_cyclase"/>
</dbReference>
<dbReference type="PANTHER" id="PTHR45627">
    <property type="entry name" value="ADENYLATE CYCLASE TYPE 1"/>
    <property type="match status" value="1"/>
</dbReference>
<keyword evidence="12" id="KW-0456">Lyase</keyword>
<dbReference type="EC" id="4.6.1.1" evidence="4"/>
<evidence type="ECO:0000256" key="3">
    <source>
        <dbReference type="ARBA" id="ARBA00004141"/>
    </source>
</evidence>
<evidence type="ECO:0000256" key="5">
    <source>
        <dbReference type="ARBA" id="ARBA00022692"/>
    </source>
</evidence>
<keyword evidence="10" id="KW-1133">Transmembrane helix</keyword>
<sequence length="198" mass="22461">AEEERDDMERVKLDNRRILFNLLPAHVAQHFLMSNPRNMDLYYQSYSQVGVMFASIPNFNDFYIELDGNNMGVECLRLLNEIIADFDELMEKEYYRDIEKIKTIGSTYMGAVGLVPTTGTKGGGGGERCHQNSKRVKDRTGTQCHTTNDIAEAFRDFIIPYIILPPKTTPLTIQEYCRNLPSGVPDITAYTGGTILSY</sequence>
<keyword evidence="5" id="KW-0812">Transmembrane</keyword>
<evidence type="ECO:0000313" key="15">
    <source>
        <dbReference type="Proteomes" id="UP001295444"/>
    </source>
</evidence>
<evidence type="ECO:0000256" key="8">
    <source>
        <dbReference type="ARBA" id="ARBA00022840"/>
    </source>
</evidence>
<feature type="domain" description="Guanylate cyclase" evidence="13">
    <location>
        <begin position="50"/>
        <end position="114"/>
    </location>
</feature>
<dbReference type="SUPFAM" id="SSF55073">
    <property type="entry name" value="Nucleotide cyclase"/>
    <property type="match status" value="1"/>
</dbReference>
<dbReference type="PROSITE" id="PS50125">
    <property type="entry name" value="GUANYLATE_CYCLASE_2"/>
    <property type="match status" value="1"/>
</dbReference>
<evidence type="ECO:0000259" key="13">
    <source>
        <dbReference type="PROSITE" id="PS50125"/>
    </source>
</evidence>
<name>A0AAD1S1Y1_PELCU</name>
<evidence type="ECO:0000256" key="7">
    <source>
        <dbReference type="ARBA" id="ARBA00022741"/>
    </source>
</evidence>
<feature type="non-terminal residue" evidence="14">
    <location>
        <position position="1"/>
    </location>
</feature>
<accession>A0AAD1S1Y1</accession>
<comment type="catalytic activity">
    <reaction evidence="1">
        <text>ATP = 3',5'-cyclic AMP + diphosphate</text>
        <dbReference type="Rhea" id="RHEA:15389"/>
        <dbReference type="ChEBI" id="CHEBI:30616"/>
        <dbReference type="ChEBI" id="CHEBI:33019"/>
        <dbReference type="ChEBI" id="CHEBI:58165"/>
        <dbReference type="EC" id="4.6.1.1"/>
    </reaction>
</comment>
<evidence type="ECO:0000313" key="14">
    <source>
        <dbReference type="EMBL" id="CAH2283401.1"/>
    </source>
</evidence>
<keyword evidence="8" id="KW-0067">ATP-binding</keyword>
<dbReference type="FunFam" id="3.30.70.1230:FF:000082">
    <property type="entry name" value="Adenylate cyclase type 6"/>
    <property type="match status" value="1"/>
</dbReference>
<dbReference type="GO" id="GO:0005524">
    <property type="term" value="F:ATP binding"/>
    <property type="evidence" value="ECO:0007669"/>
    <property type="project" value="UniProtKB-KW"/>
</dbReference>
<evidence type="ECO:0000256" key="1">
    <source>
        <dbReference type="ARBA" id="ARBA00001593"/>
    </source>
</evidence>
<reference evidence="14" key="1">
    <citation type="submission" date="2022-03" db="EMBL/GenBank/DDBJ databases">
        <authorList>
            <person name="Alioto T."/>
            <person name="Alioto T."/>
            <person name="Gomez Garrido J."/>
        </authorList>
    </citation>
    <scope>NUCLEOTIDE SEQUENCE</scope>
</reference>
<keyword evidence="15" id="KW-1185">Reference proteome</keyword>
<gene>
    <name evidence="14" type="ORF">PECUL_23A056612</name>
</gene>
<dbReference type="Pfam" id="PF00211">
    <property type="entry name" value="Guanylate_cyc"/>
    <property type="match status" value="1"/>
</dbReference>
<dbReference type="Proteomes" id="UP001295444">
    <property type="component" value="Chromosome 04"/>
</dbReference>
<evidence type="ECO:0000256" key="9">
    <source>
        <dbReference type="ARBA" id="ARBA00022842"/>
    </source>
</evidence>
<keyword evidence="6" id="KW-0479">Metal-binding</keyword>
<comment type="subcellular location">
    <subcellularLocation>
        <location evidence="3">Membrane</location>
        <topology evidence="3">Multi-pass membrane protein</topology>
    </subcellularLocation>
</comment>
<dbReference type="GO" id="GO:0007189">
    <property type="term" value="P:adenylate cyclase-activating G protein-coupled receptor signaling pathway"/>
    <property type="evidence" value="ECO:0007669"/>
    <property type="project" value="TreeGrafter"/>
</dbReference>
<organism evidence="14 15">
    <name type="scientific">Pelobates cultripes</name>
    <name type="common">Western spadefoot toad</name>
    <dbReference type="NCBI Taxonomy" id="61616"/>
    <lineage>
        <taxon>Eukaryota</taxon>
        <taxon>Metazoa</taxon>
        <taxon>Chordata</taxon>
        <taxon>Craniata</taxon>
        <taxon>Vertebrata</taxon>
        <taxon>Euteleostomi</taxon>
        <taxon>Amphibia</taxon>
        <taxon>Batrachia</taxon>
        <taxon>Anura</taxon>
        <taxon>Pelobatoidea</taxon>
        <taxon>Pelobatidae</taxon>
        <taxon>Pelobates</taxon>
    </lineage>
</organism>
<dbReference type="AlphaFoldDB" id="A0AAD1S1Y1"/>
<dbReference type="GO" id="GO:0005886">
    <property type="term" value="C:plasma membrane"/>
    <property type="evidence" value="ECO:0007669"/>
    <property type="project" value="TreeGrafter"/>
</dbReference>
<evidence type="ECO:0000256" key="6">
    <source>
        <dbReference type="ARBA" id="ARBA00022723"/>
    </source>
</evidence>
<dbReference type="PANTHER" id="PTHR45627:SF26">
    <property type="entry name" value="ADENYLATE CYCLASE TYPE 1"/>
    <property type="match status" value="1"/>
</dbReference>
<keyword evidence="7" id="KW-0547">Nucleotide-binding</keyword>
<evidence type="ECO:0000256" key="12">
    <source>
        <dbReference type="ARBA" id="ARBA00023239"/>
    </source>
</evidence>
<protein>
    <recommendedName>
        <fullName evidence="4">adenylate cyclase</fullName>
        <ecNumber evidence="4">4.6.1.1</ecNumber>
    </recommendedName>
</protein>
<evidence type="ECO:0000256" key="2">
    <source>
        <dbReference type="ARBA" id="ARBA00001936"/>
    </source>
</evidence>
<evidence type="ECO:0000256" key="4">
    <source>
        <dbReference type="ARBA" id="ARBA00012201"/>
    </source>
</evidence>
<keyword evidence="11" id="KW-0472">Membrane</keyword>